<accession>A0ABR6SAU9</accession>
<comment type="catalytic activity">
    <reaction evidence="8">
        <text>L-seryl-[protein] + ATP = O-phospho-L-seryl-[protein] + ADP + H(+)</text>
        <dbReference type="Rhea" id="RHEA:17989"/>
        <dbReference type="Rhea" id="RHEA-COMP:9863"/>
        <dbReference type="Rhea" id="RHEA-COMP:11604"/>
        <dbReference type="ChEBI" id="CHEBI:15378"/>
        <dbReference type="ChEBI" id="CHEBI:29999"/>
        <dbReference type="ChEBI" id="CHEBI:30616"/>
        <dbReference type="ChEBI" id="CHEBI:83421"/>
        <dbReference type="ChEBI" id="CHEBI:456216"/>
        <dbReference type="EC" id="2.7.11.1"/>
    </reaction>
</comment>
<dbReference type="Proteomes" id="UP000570851">
    <property type="component" value="Unassembled WGS sequence"/>
</dbReference>
<dbReference type="PANTHER" id="PTHR24363">
    <property type="entry name" value="SERINE/THREONINE PROTEIN KINASE"/>
    <property type="match status" value="1"/>
</dbReference>
<comment type="caution">
    <text evidence="10">The sequence shown here is derived from an EMBL/GenBank/DDBJ whole genome shotgun (WGS) entry which is preliminary data.</text>
</comment>
<dbReference type="PROSITE" id="PS50011">
    <property type="entry name" value="PROTEIN_KINASE_DOM"/>
    <property type="match status" value="1"/>
</dbReference>
<evidence type="ECO:0000313" key="11">
    <source>
        <dbReference type="Proteomes" id="UP000570851"/>
    </source>
</evidence>
<dbReference type="Pfam" id="PF00069">
    <property type="entry name" value="Pkinase"/>
    <property type="match status" value="1"/>
</dbReference>
<dbReference type="RefSeq" id="WP_011319562.1">
    <property type="nucleotide sequence ID" value="NZ_JACKZP010000057.1"/>
</dbReference>
<dbReference type="GeneID" id="58725566"/>
<reference evidence="10 11" key="1">
    <citation type="submission" date="2019-11" db="EMBL/GenBank/DDBJ databases">
        <title>Comparison of genomes from free-living endosymbiotic cyanobacteria isolated from Azolla.</title>
        <authorList>
            <person name="Thiel T."/>
            <person name="Pratte B."/>
        </authorList>
    </citation>
    <scope>NUCLEOTIDE SEQUENCE [LARGE SCALE GENOMIC DNA]</scope>
    <source>
        <strain evidence="10 11">N2B</strain>
    </source>
</reference>
<dbReference type="Gene3D" id="1.10.510.10">
    <property type="entry name" value="Transferase(Phosphotransferase) domain 1"/>
    <property type="match status" value="1"/>
</dbReference>
<evidence type="ECO:0000256" key="5">
    <source>
        <dbReference type="ARBA" id="ARBA00022777"/>
    </source>
</evidence>
<organism evidence="10 11">
    <name type="scientific">Trichormus variabilis N2B</name>
    <dbReference type="NCBI Taxonomy" id="2681315"/>
    <lineage>
        <taxon>Bacteria</taxon>
        <taxon>Bacillati</taxon>
        <taxon>Cyanobacteriota</taxon>
        <taxon>Cyanophyceae</taxon>
        <taxon>Nostocales</taxon>
        <taxon>Nostocaceae</taxon>
        <taxon>Trichormus</taxon>
    </lineage>
</organism>
<protein>
    <recommendedName>
        <fullName evidence="1">non-specific serine/threonine protein kinase</fullName>
        <ecNumber evidence="1">2.7.11.1</ecNumber>
    </recommendedName>
</protein>
<dbReference type="PANTHER" id="PTHR24363:SF0">
    <property type="entry name" value="SERINE_THREONINE KINASE LIKE DOMAIN CONTAINING 1"/>
    <property type="match status" value="1"/>
</dbReference>
<dbReference type="EMBL" id="JACKZP010000057">
    <property type="protein sequence ID" value="MBC1303303.1"/>
    <property type="molecule type" value="Genomic_DNA"/>
</dbReference>
<proteinExistence type="predicted"/>
<dbReference type="Gene3D" id="3.30.200.20">
    <property type="entry name" value="Phosphorylase Kinase, domain 1"/>
    <property type="match status" value="1"/>
</dbReference>
<dbReference type="GO" id="GO:0004674">
    <property type="term" value="F:protein serine/threonine kinase activity"/>
    <property type="evidence" value="ECO:0007669"/>
    <property type="project" value="UniProtKB-KW"/>
</dbReference>
<keyword evidence="11" id="KW-1185">Reference proteome</keyword>
<gene>
    <name evidence="10" type="ORF">GNE12_15430</name>
</gene>
<keyword evidence="2 10" id="KW-0723">Serine/threonine-protein kinase</keyword>
<dbReference type="InterPro" id="IPR011009">
    <property type="entry name" value="Kinase-like_dom_sf"/>
</dbReference>
<dbReference type="CDD" id="cd14014">
    <property type="entry name" value="STKc_PknB_like"/>
    <property type="match status" value="1"/>
</dbReference>
<evidence type="ECO:0000313" key="10">
    <source>
        <dbReference type="EMBL" id="MBC1303303.1"/>
    </source>
</evidence>
<evidence type="ECO:0000256" key="6">
    <source>
        <dbReference type="ARBA" id="ARBA00022840"/>
    </source>
</evidence>
<dbReference type="SMART" id="SM00220">
    <property type="entry name" value="S_TKc"/>
    <property type="match status" value="1"/>
</dbReference>
<dbReference type="EC" id="2.7.11.1" evidence="1"/>
<keyword evidence="5 10" id="KW-0418">Kinase</keyword>
<sequence>MSGASLIGKTLRSRYYITDKIGEGGIGETYLAIDKDQPEDYQCVIKRLKPQNTNQSTIMWLQRAFNREAVTLQRLGSHDQIPRLLAFFREDEEFFIAQEFIHGINLRTEFSNSGKWSETQVISLLQNILEVLDFVHQNQVIHRDLKPENLIKRSSDNKIVLIDFGAVKEIGTQIINNKGKKVSTSFIIGTPGYMPMEQLRQNPMLCSDIYAVGMIAIEALTGLHSTKLLDSYTGQIVWRDRLKIREDLAEILDRMIAYNPHHRYQSAAECLQETLSLSQGLNHQRQTSISLSLSPICTIIRFGSFGRITTNEFIGKFLAITQNRKLVKTPGISLILASIVAIIVGKGIWSQILINNIDAMADEISLPASRATKGHTPNINISKFLSYFINSSANLTKKNPTDLPIIKPLVHNQSSSPVLSRLQTLRLENIQIHQVATPRTYNICNAPLQLLQPNHSDRLNLDWQLDWTTKGNAHVGRLKMQGYSGKMRTISPDGKGGLRTVEQTMQLYTSAKGYVLLGFNPMDVEKQQARRYKANNLIIRVEIDGSTTIINCDDSGNISSAIAQEF</sequence>
<keyword evidence="3" id="KW-0808">Transferase</keyword>
<evidence type="ECO:0000256" key="4">
    <source>
        <dbReference type="ARBA" id="ARBA00022741"/>
    </source>
</evidence>
<name>A0ABR6SAU9_ANAVA</name>
<feature type="domain" description="Protein kinase" evidence="9">
    <location>
        <begin position="15"/>
        <end position="275"/>
    </location>
</feature>
<keyword evidence="4" id="KW-0547">Nucleotide-binding</keyword>
<evidence type="ECO:0000256" key="2">
    <source>
        <dbReference type="ARBA" id="ARBA00022527"/>
    </source>
</evidence>
<evidence type="ECO:0000256" key="3">
    <source>
        <dbReference type="ARBA" id="ARBA00022679"/>
    </source>
</evidence>
<evidence type="ECO:0000256" key="7">
    <source>
        <dbReference type="ARBA" id="ARBA00047899"/>
    </source>
</evidence>
<dbReference type="SUPFAM" id="SSF56112">
    <property type="entry name" value="Protein kinase-like (PK-like)"/>
    <property type="match status" value="1"/>
</dbReference>
<keyword evidence="6" id="KW-0067">ATP-binding</keyword>
<evidence type="ECO:0000256" key="1">
    <source>
        <dbReference type="ARBA" id="ARBA00012513"/>
    </source>
</evidence>
<comment type="catalytic activity">
    <reaction evidence="7">
        <text>L-threonyl-[protein] + ATP = O-phospho-L-threonyl-[protein] + ADP + H(+)</text>
        <dbReference type="Rhea" id="RHEA:46608"/>
        <dbReference type="Rhea" id="RHEA-COMP:11060"/>
        <dbReference type="Rhea" id="RHEA-COMP:11605"/>
        <dbReference type="ChEBI" id="CHEBI:15378"/>
        <dbReference type="ChEBI" id="CHEBI:30013"/>
        <dbReference type="ChEBI" id="CHEBI:30616"/>
        <dbReference type="ChEBI" id="CHEBI:61977"/>
        <dbReference type="ChEBI" id="CHEBI:456216"/>
        <dbReference type="EC" id="2.7.11.1"/>
    </reaction>
</comment>
<evidence type="ECO:0000256" key="8">
    <source>
        <dbReference type="ARBA" id="ARBA00048679"/>
    </source>
</evidence>
<evidence type="ECO:0000259" key="9">
    <source>
        <dbReference type="PROSITE" id="PS50011"/>
    </source>
</evidence>
<dbReference type="InterPro" id="IPR000719">
    <property type="entry name" value="Prot_kinase_dom"/>
</dbReference>